<name>A0ABD0MG17_CIRMR</name>
<dbReference type="PANTHER" id="PTHR11481">
    <property type="entry name" value="IMMUNOGLOBULIN FC RECEPTOR"/>
    <property type="match status" value="1"/>
</dbReference>
<feature type="non-terminal residue" evidence="4">
    <location>
        <position position="1"/>
    </location>
</feature>
<evidence type="ECO:0000256" key="1">
    <source>
        <dbReference type="ARBA" id="ARBA00022729"/>
    </source>
</evidence>
<dbReference type="InterPro" id="IPR013783">
    <property type="entry name" value="Ig-like_fold"/>
</dbReference>
<gene>
    <name evidence="4" type="ORF">M9458_055429</name>
</gene>
<dbReference type="Proteomes" id="UP001529510">
    <property type="component" value="Unassembled WGS sequence"/>
</dbReference>
<dbReference type="Pfam" id="PF13895">
    <property type="entry name" value="Ig_2"/>
    <property type="match status" value="1"/>
</dbReference>
<feature type="non-terminal residue" evidence="4">
    <location>
        <position position="87"/>
    </location>
</feature>
<dbReference type="AlphaFoldDB" id="A0ABD0MG17"/>
<organism evidence="4 5">
    <name type="scientific">Cirrhinus mrigala</name>
    <name type="common">Mrigala</name>
    <dbReference type="NCBI Taxonomy" id="683832"/>
    <lineage>
        <taxon>Eukaryota</taxon>
        <taxon>Metazoa</taxon>
        <taxon>Chordata</taxon>
        <taxon>Craniata</taxon>
        <taxon>Vertebrata</taxon>
        <taxon>Euteleostomi</taxon>
        <taxon>Actinopterygii</taxon>
        <taxon>Neopterygii</taxon>
        <taxon>Teleostei</taxon>
        <taxon>Ostariophysi</taxon>
        <taxon>Cypriniformes</taxon>
        <taxon>Cyprinidae</taxon>
        <taxon>Labeoninae</taxon>
        <taxon>Labeonini</taxon>
        <taxon>Cirrhinus</taxon>
    </lineage>
</organism>
<keyword evidence="5" id="KW-1185">Reference proteome</keyword>
<keyword evidence="1" id="KW-0732">Signal</keyword>
<dbReference type="InterPro" id="IPR036179">
    <property type="entry name" value="Ig-like_dom_sf"/>
</dbReference>
<dbReference type="SMART" id="SM00409">
    <property type="entry name" value="IG"/>
    <property type="match status" value="1"/>
</dbReference>
<dbReference type="InterPro" id="IPR050488">
    <property type="entry name" value="Ig_Fc_receptor"/>
</dbReference>
<accession>A0ABD0MG17</accession>
<dbReference type="FunFam" id="2.60.40.10:FF:001607">
    <property type="entry name" value="Leukocyte immune-type receptor TS32.15 L2.5a"/>
    <property type="match status" value="1"/>
</dbReference>
<sequence>KPKPVVRVDPDENVFSGEKVTLICDIQETGVWQYSWNKDGKPVYNAGRYQNYIITSVDRSHDGVYSCRVSQYSHHSEFSDGVKLTVS</sequence>
<reference evidence="4 5" key="1">
    <citation type="submission" date="2024-05" db="EMBL/GenBank/DDBJ databases">
        <title>Genome sequencing and assembly of Indian major carp, Cirrhinus mrigala (Hamilton, 1822).</title>
        <authorList>
            <person name="Mohindra V."/>
            <person name="Chowdhury L.M."/>
            <person name="Lal K."/>
            <person name="Jena J.K."/>
        </authorList>
    </citation>
    <scope>NUCLEOTIDE SEQUENCE [LARGE SCALE GENOMIC DNA]</scope>
    <source>
        <strain evidence="4">CM1030</strain>
        <tissue evidence="4">Blood</tissue>
    </source>
</reference>
<evidence type="ECO:0000259" key="3">
    <source>
        <dbReference type="PROSITE" id="PS50835"/>
    </source>
</evidence>
<protein>
    <recommendedName>
        <fullName evidence="3">Ig-like domain-containing protein</fullName>
    </recommendedName>
</protein>
<comment type="caution">
    <text evidence="4">The sequence shown here is derived from an EMBL/GenBank/DDBJ whole genome shotgun (WGS) entry which is preliminary data.</text>
</comment>
<dbReference type="PANTHER" id="PTHR11481:SF60">
    <property type="entry name" value="IG-LIKE DOMAIN-CONTAINING PROTEIN"/>
    <property type="match status" value="1"/>
</dbReference>
<evidence type="ECO:0000313" key="4">
    <source>
        <dbReference type="EMBL" id="KAL0149195.1"/>
    </source>
</evidence>
<evidence type="ECO:0000256" key="2">
    <source>
        <dbReference type="ARBA" id="ARBA00023157"/>
    </source>
</evidence>
<proteinExistence type="predicted"/>
<dbReference type="InterPro" id="IPR003599">
    <property type="entry name" value="Ig_sub"/>
</dbReference>
<dbReference type="SUPFAM" id="SSF48726">
    <property type="entry name" value="Immunoglobulin"/>
    <property type="match status" value="1"/>
</dbReference>
<dbReference type="EMBL" id="JAMKFB020000485">
    <property type="protein sequence ID" value="KAL0149195.1"/>
    <property type="molecule type" value="Genomic_DNA"/>
</dbReference>
<dbReference type="InterPro" id="IPR007110">
    <property type="entry name" value="Ig-like_dom"/>
</dbReference>
<dbReference type="Gene3D" id="2.60.40.10">
    <property type="entry name" value="Immunoglobulins"/>
    <property type="match status" value="1"/>
</dbReference>
<feature type="domain" description="Ig-like" evidence="3">
    <location>
        <begin position="2"/>
        <end position="85"/>
    </location>
</feature>
<evidence type="ECO:0000313" key="5">
    <source>
        <dbReference type="Proteomes" id="UP001529510"/>
    </source>
</evidence>
<dbReference type="PROSITE" id="PS50835">
    <property type="entry name" value="IG_LIKE"/>
    <property type="match status" value="1"/>
</dbReference>
<keyword evidence="2" id="KW-1015">Disulfide bond</keyword>